<feature type="region of interest" description="Disordered" evidence="1">
    <location>
        <begin position="1"/>
        <end position="79"/>
    </location>
</feature>
<feature type="compositionally biased region" description="Basic residues" evidence="1">
    <location>
        <begin position="39"/>
        <end position="61"/>
    </location>
</feature>
<accession>A0A2U2HGA7</accession>
<sequence length="318" mass="34708">MGWPQQCALTDRERLPAGPVSRRPWRRLGARSTPAPVRPGRHRTGGPGPRRRGRQFPKRRVAPAVAGRGAQQCRRGLARRDHGSGLNVSLAVSPGLQLEPFWIHSQNPGLRSGGRVGPDLRDTVGVRLSWRQGDVRFDWTLAHQRGRGLQREANAWGLFAVQSMALSEHAWKPRLTSHIDLATGGAYGNPTFKGFNQLYASCGYLGEGQFLSLSNLIMVAPGVAVTPTPRTTLALEYGFARRLSARDAAYAGAMRPYAGTQHLPGRAIGGLLRVSGSWSASRQATLFANLEHFTAGQLLRRARLGSASYVHVGAAWRY</sequence>
<dbReference type="EMBL" id="PXWF02000274">
    <property type="protein sequence ID" value="PWF43960.1"/>
    <property type="molecule type" value="Genomic_DNA"/>
</dbReference>
<keyword evidence="4" id="KW-1185">Reference proteome</keyword>
<proteinExistence type="predicted"/>
<dbReference type="InterPro" id="IPR025388">
    <property type="entry name" value="Alginate_export_dom"/>
</dbReference>
<protein>
    <recommendedName>
        <fullName evidence="2">Alginate export domain-containing protein</fullName>
    </recommendedName>
</protein>
<organism evidence="3 4">
    <name type="scientific">Massilia glaciei</name>
    <dbReference type="NCBI Taxonomy" id="1524097"/>
    <lineage>
        <taxon>Bacteria</taxon>
        <taxon>Pseudomonadati</taxon>
        <taxon>Pseudomonadota</taxon>
        <taxon>Betaproteobacteria</taxon>
        <taxon>Burkholderiales</taxon>
        <taxon>Oxalobacteraceae</taxon>
        <taxon>Telluria group</taxon>
        <taxon>Massilia</taxon>
    </lineage>
</organism>
<evidence type="ECO:0000313" key="4">
    <source>
        <dbReference type="Proteomes" id="UP000241421"/>
    </source>
</evidence>
<dbReference type="Pfam" id="PF13372">
    <property type="entry name" value="Alginate_exp"/>
    <property type="match status" value="1"/>
</dbReference>
<dbReference type="AlphaFoldDB" id="A0A2U2HGA7"/>
<name>A0A2U2HGA7_9BURK</name>
<reference evidence="3 4" key="1">
    <citation type="submission" date="2018-04" db="EMBL/GenBank/DDBJ databases">
        <title>Massilia violaceinigra sp. nov., a novel purple-pigmented bacterium isolated from Tianshan glacier, Xinjiang, China.</title>
        <authorList>
            <person name="Wang H."/>
        </authorList>
    </citation>
    <scope>NUCLEOTIDE SEQUENCE [LARGE SCALE GENOMIC DNA]</scope>
    <source>
        <strain evidence="3 4">B448-2</strain>
    </source>
</reference>
<dbReference type="Proteomes" id="UP000241421">
    <property type="component" value="Unassembled WGS sequence"/>
</dbReference>
<feature type="domain" description="Alginate export" evidence="2">
    <location>
        <begin position="97"/>
        <end position="307"/>
    </location>
</feature>
<evidence type="ECO:0000313" key="3">
    <source>
        <dbReference type="EMBL" id="PWF43960.1"/>
    </source>
</evidence>
<dbReference type="OrthoDB" id="311329at2"/>
<gene>
    <name evidence="3" type="ORF">C7C56_020365</name>
</gene>
<comment type="caution">
    <text evidence="3">The sequence shown here is derived from an EMBL/GenBank/DDBJ whole genome shotgun (WGS) entry which is preliminary data.</text>
</comment>
<evidence type="ECO:0000259" key="2">
    <source>
        <dbReference type="Pfam" id="PF13372"/>
    </source>
</evidence>
<evidence type="ECO:0000256" key="1">
    <source>
        <dbReference type="SAM" id="MobiDB-lite"/>
    </source>
</evidence>